<dbReference type="Pfam" id="PF12833">
    <property type="entry name" value="HTH_18"/>
    <property type="match status" value="1"/>
</dbReference>
<dbReference type="Gene3D" id="2.60.120.10">
    <property type="entry name" value="Jelly Rolls"/>
    <property type="match status" value="1"/>
</dbReference>
<dbReference type="InterPro" id="IPR014710">
    <property type="entry name" value="RmlC-like_jellyroll"/>
</dbReference>
<evidence type="ECO:0000256" key="3">
    <source>
        <dbReference type="ARBA" id="ARBA00023163"/>
    </source>
</evidence>
<comment type="caution">
    <text evidence="5">The sequence shown here is derived from an EMBL/GenBank/DDBJ whole genome shotgun (WGS) entry which is preliminary data.</text>
</comment>
<dbReference type="Proteomes" id="UP000005561">
    <property type="component" value="Unassembled WGS sequence"/>
</dbReference>
<evidence type="ECO:0000313" key="6">
    <source>
        <dbReference type="Proteomes" id="UP000005561"/>
    </source>
</evidence>
<gene>
    <name evidence="5" type="ORF">BRYFOR_05873</name>
</gene>
<keyword evidence="6" id="KW-1185">Reference proteome</keyword>
<name>C6LB78_9FIRM</name>
<proteinExistence type="predicted"/>
<sequence>MLYLLTIKHGLVFFGRIFMTYESITLRTEFTINEIFSIHYFEYTKDFTFEGETHDFWELVCVDNGSIDVTADTSVIKLKKGEMIFHRPNEFHALRADGISPPNLIVISFQCRAQCMKFFEKRHVTINATERFYLGQILTEARKTFTTPLNNPYICKLRRNENADFGSEHIIRLSLEFLLLNIYRRYNAPLQPVFKEEPAHPLIRRSNEELLEQIIRYLQQNVYKHLTVTEICKANMIGRSSLEKLFHKEKNCGVIEYFCRLKIETAKTMIRDARYNFSEISNLLDYSSYQYFSLQFKKYTRMSPSEYLTSIQNFKEENGEEIRLP</sequence>
<dbReference type="SUPFAM" id="SSF46689">
    <property type="entry name" value="Homeodomain-like"/>
    <property type="match status" value="1"/>
</dbReference>
<dbReference type="PANTHER" id="PTHR43280:SF2">
    <property type="entry name" value="HTH-TYPE TRANSCRIPTIONAL REGULATOR EXSA"/>
    <property type="match status" value="1"/>
</dbReference>
<dbReference type="Gene3D" id="1.10.10.60">
    <property type="entry name" value="Homeodomain-like"/>
    <property type="match status" value="1"/>
</dbReference>
<keyword evidence="3" id="KW-0804">Transcription</keyword>
<dbReference type="SUPFAM" id="SSF51182">
    <property type="entry name" value="RmlC-like cupins"/>
    <property type="match status" value="1"/>
</dbReference>
<reference evidence="5" key="1">
    <citation type="submission" date="2009-07" db="EMBL/GenBank/DDBJ databases">
        <authorList>
            <person name="Weinstock G."/>
            <person name="Sodergren E."/>
            <person name="Clifton S."/>
            <person name="Fulton L."/>
            <person name="Fulton B."/>
            <person name="Courtney L."/>
            <person name="Fronick C."/>
            <person name="Harrison M."/>
            <person name="Strong C."/>
            <person name="Farmer C."/>
            <person name="Delahaunty K."/>
            <person name="Markovic C."/>
            <person name="Hall O."/>
            <person name="Minx P."/>
            <person name="Tomlinson C."/>
            <person name="Mitreva M."/>
            <person name="Nelson J."/>
            <person name="Hou S."/>
            <person name="Wollam A."/>
            <person name="Pepin K.H."/>
            <person name="Johnson M."/>
            <person name="Bhonagiri V."/>
            <person name="Nash W.E."/>
            <person name="Warren W."/>
            <person name="Chinwalla A."/>
            <person name="Mardis E.R."/>
            <person name="Wilson R.K."/>
        </authorList>
    </citation>
    <scope>NUCLEOTIDE SEQUENCE [LARGE SCALE GENOMIC DNA]</scope>
    <source>
        <strain evidence="5">DSM 14469</strain>
    </source>
</reference>
<accession>C6LB78</accession>
<evidence type="ECO:0000259" key="4">
    <source>
        <dbReference type="PROSITE" id="PS01124"/>
    </source>
</evidence>
<dbReference type="InterPro" id="IPR003313">
    <property type="entry name" value="AraC-bd"/>
</dbReference>
<protein>
    <submittedName>
        <fullName evidence="5">Transcriptional regulator, AraC family</fullName>
    </submittedName>
</protein>
<keyword evidence="1" id="KW-0805">Transcription regulation</keyword>
<feature type="domain" description="HTH araC/xylS-type" evidence="4">
    <location>
        <begin position="212"/>
        <end position="310"/>
    </location>
</feature>
<dbReference type="InterPro" id="IPR018060">
    <property type="entry name" value="HTH_AraC"/>
</dbReference>
<evidence type="ECO:0000256" key="2">
    <source>
        <dbReference type="ARBA" id="ARBA00023125"/>
    </source>
</evidence>
<dbReference type="GO" id="GO:0003700">
    <property type="term" value="F:DNA-binding transcription factor activity"/>
    <property type="evidence" value="ECO:0007669"/>
    <property type="project" value="InterPro"/>
</dbReference>
<dbReference type="PROSITE" id="PS01124">
    <property type="entry name" value="HTH_ARAC_FAMILY_2"/>
    <property type="match status" value="1"/>
</dbReference>
<organism evidence="5 6">
    <name type="scientific">Marvinbryantia formatexigens DSM 14469</name>
    <dbReference type="NCBI Taxonomy" id="478749"/>
    <lineage>
        <taxon>Bacteria</taxon>
        <taxon>Bacillati</taxon>
        <taxon>Bacillota</taxon>
        <taxon>Clostridia</taxon>
        <taxon>Lachnospirales</taxon>
        <taxon>Lachnospiraceae</taxon>
        <taxon>Marvinbryantia</taxon>
    </lineage>
</organism>
<dbReference type="GO" id="GO:0043565">
    <property type="term" value="F:sequence-specific DNA binding"/>
    <property type="evidence" value="ECO:0007669"/>
    <property type="project" value="InterPro"/>
</dbReference>
<dbReference type="STRING" id="168384.SAMN05660368_01346"/>
<dbReference type="eggNOG" id="COG2207">
    <property type="taxonomic scope" value="Bacteria"/>
</dbReference>
<dbReference type="InterPro" id="IPR011051">
    <property type="entry name" value="RmlC_Cupin_sf"/>
</dbReference>
<evidence type="ECO:0000313" key="5">
    <source>
        <dbReference type="EMBL" id="EET62209.1"/>
    </source>
</evidence>
<dbReference type="SMART" id="SM00342">
    <property type="entry name" value="HTH_ARAC"/>
    <property type="match status" value="1"/>
</dbReference>
<keyword evidence="2" id="KW-0238">DNA-binding</keyword>
<dbReference type="AlphaFoldDB" id="C6LB78"/>
<dbReference type="InterPro" id="IPR009057">
    <property type="entry name" value="Homeodomain-like_sf"/>
</dbReference>
<dbReference type="Pfam" id="PF02311">
    <property type="entry name" value="AraC_binding"/>
    <property type="match status" value="1"/>
</dbReference>
<dbReference type="PANTHER" id="PTHR43280">
    <property type="entry name" value="ARAC-FAMILY TRANSCRIPTIONAL REGULATOR"/>
    <property type="match status" value="1"/>
</dbReference>
<evidence type="ECO:0000256" key="1">
    <source>
        <dbReference type="ARBA" id="ARBA00023015"/>
    </source>
</evidence>
<dbReference type="EMBL" id="ACCL02000003">
    <property type="protein sequence ID" value="EET62209.1"/>
    <property type="molecule type" value="Genomic_DNA"/>
</dbReference>